<evidence type="ECO:0000313" key="1">
    <source>
        <dbReference type="EMBL" id="MEV0706008.1"/>
    </source>
</evidence>
<dbReference type="RefSeq" id="WP_357778984.1">
    <property type="nucleotide sequence ID" value="NZ_JBFAKC010000001.1"/>
</dbReference>
<name>A0ABV3FL07_9NOCA</name>
<organism evidence="1 2">
    <name type="scientific">Nocardia aurea</name>
    <dbReference type="NCBI Taxonomy" id="2144174"/>
    <lineage>
        <taxon>Bacteria</taxon>
        <taxon>Bacillati</taxon>
        <taxon>Actinomycetota</taxon>
        <taxon>Actinomycetes</taxon>
        <taxon>Mycobacteriales</taxon>
        <taxon>Nocardiaceae</taxon>
        <taxon>Nocardia</taxon>
    </lineage>
</organism>
<proteinExistence type="predicted"/>
<sequence length="82" mass="8816">MQNRVIEPVTPDDGVGAGIGEVAAIVEEQFPIEALTDPHAFYGTGGDTAELTERVGRMMASVATFGADRDLDVVPTSRHRRF</sequence>
<dbReference type="Proteomes" id="UP001551695">
    <property type="component" value="Unassembled WGS sequence"/>
</dbReference>
<protein>
    <submittedName>
        <fullName evidence="1">Uncharacterized protein</fullName>
    </submittedName>
</protein>
<keyword evidence="2" id="KW-1185">Reference proteome</keyword>
<accession>A0ABV3FL07</accession>
<comment type="caution">
    <text evidence="1">The sequence shown here is derived from an EMBL/GenBank/DDBJ whole genome shotgun (WGS) entry which is preliminary data.</text>
</comment>
<dbReference type="EMBL" id="JBFAKC010000001">
    <property type="protein sequence ID" value="MEV0706008.1"/>
    <property type="molecule type" value="Genomic_DNA"/>
</dbReference>
<evidence type="ECO:0000313" key="2">
    <source>
        <dbReference type="Proteomes" id="UP001551695"/>
    </source>
</evidence>
<reference evidence="1 2" key="1">
    <citation type="submission" date="2024-06" db="EMBL/GenBank/DDBJ databases">
        <title>The Natural Products Discovery Center: Release of the First 8490 Sequenced Strains for Exploring Actinobacteria Biosynthetic Diversity.</title>
        <authorList>
            <person name="Kalkreuter E."/>
            <person name="Kautsar S.A."/>
            <person name="Yang D."/>
            <person name="Bader C.D."/>
            <person name="Teijaro C.N."/>
            <person name="Fluegel L."/>
            <person name="Davis C.M."/>
            <person name="Simpson J.R."/>
            <person name="Lauterbach L."/>
            <person name="Steele A.D."/>
            <person name="Gui C."/>
            <person name="Meng S."/>
            <person name="Li G."/>
            <person name="Viehrig K."/>
            <person name="Ye F."/>
            <person name="Su P."/>
            <person name="Kiefer A.F."/>
            <person name="Nichols A."/>
            <person name="Cepeda A.J."/>
            <person name="Yan W."/>
            <person name="Fan B."/>
            <person name="Jiang Y."/>
            <person name="Adhikari A."/>
            <person name="Zheng C.-J."/>
            <person name="Schuster L."/>
            <person name="Cowan T.M."/>
            <person name="Smanski M.J."/>
            <person name="Chevrette M.G."/>
            <person name="De Carvalho L.P.S."/>
            <person name="Shen B."/>
        </authorList>
    </citation>
    <scope>NUCLEOTIDE SEQUENCE [LARGE SCALE GENOMIC DNA]</scope>
    <source>
        <strain evidence="1 2">NPDC050403</strain>
    </source>
</reference>
<gene>
    <name evidence="1" type="ORF">AB0I48_00405</name>
</gene>